<dbReference type="GO" id="GO:0000145">
    <property type="term" value="C:exocyst"/>
    <property type="evidence" value="ECO:0007669"/>
    <property type="project" value="TreeGrafter"/>
</dbReference>
<comment type="caution">
    <text evidence="3">The sequence shown here is derived from an EMBL/GenBank/DDBJ whole genome shotgun (WGS) entry which is preliminary data.</text>
</comment>
<protein>
    <recommendedName>
        <fullName evidence="2">Exocyst complex subunit EXOC6/Sec15 C-terminal domain-containing protein</fullName>
    </recommendedName>
</protein>
<proteinExistence type="predicted"/>
<dbReference type="EMBL" id="QUTD01005157">
    <property type="protein sequence ID" value="RHY63741.1"/>
    <property type="molecule type" value="Genomic_DNA"/>
</dbReference>
<dbReference type="Pfam" id="PF04091">
    <property type="entry name" value="Sec15_C"/>
    <property type="match status" value="1"/>
</dbReference>
<dbReference type="Proteomes" id="UP000266643">
    <property type="component" value="Unassembled WGS sequence"/>
</dbReference>
<dbReference type="InterPro" id="IPR042044">
    <property type="entry name" value="EXOC6PINT-1/Sec15/Tip20_C_dom2"/>
</dbReference>
<name>A0A397DEB2_APHAT</name>
<dbReference type="Gene3D" id="1.20.58.670">
    <property type="entry name" value="Dsl1p vesicle tethering complex, Tip20p subunit, domain D"/>
    <property type="match status" value="1"/>
</dbReference>
<dbReference type="PANTHER" id="PTHR12702:SF0">
    <property type="entry name" value="EXOCYST COMPLEX COMPONENT 6"/>
    <property type="match status" value="1"/>
</dbReference>
<dbReference type="VEuPathDB" id="FungiDB:H257_03035"/>
<evidence type="ECO:0000313" key="4">
    <source>
        <dbReference type="Proteomes" id="UP000266643"/>
    </source>
</evidence>
<gene>
    <name evidence="3" type="ORF">DYB30_004675</name>
</gene>
<accession>A0A397DEB2</accession>
<dbReference type="GO" id="GO:0006886">
    <property type="term" value="P:intracellular protein transport"/>
    <property type="evidence" value="ECO:0007669"/>
    <property type="project" value="InterPro"/>
</dbReference>
<feature type="non-terminal residue" evidence="3">
    <location>
        <position position="1"/>
    </location>
</feature>
<dbReference type="AlphaFoldDB" id="A0A397DEB2"/>
<dbReference type="InterPro" id="IPR046361">
    <property type="entry name" value="EXOC6/Sec15_C"/>
</dbReference>
<feature type="domain" description="Exocyst complex subunit EXOC6/Sec15 C-terminal" evidence="2">
    <location>
        <begin position="100"/>
        <end position="212"/>
    </location>
</feature>
<organism evidence="3 4">
    <name type="scientific">Aphanomyces astaci</name>
    <name type="common">Crayfish plague agent</name>
    <dbReference type="NCBI Taxonomy" id="112090"/>
    <lineage>
        <taxon>Eukaryota</taxon>
        <taxon>Sar</taxon>
        <taxon>Stramenopiles</taxon>
        <taxon>Oomycota</taxon>
        <taxon>Saprolegniomycetes</taxon>
        <taxon>Saprolegniales</taxon>
        <taxon>Verrucalvaceae</taxon>
        <taxon>Aphanomyces</taxon>
    </lineage>
</organism>
<dbReference type="GO" id="GO:0090522">
    <property type="term" value="P:vesicle tethering involved in exocytosis"/>
    <property type="evidence" value="ECO:0007669"/>
    <property type="project" value="InterPro"/>
</dbReference>
<dbReference type="GO" id="GO:0016020">
    <property type="term" value="C:membrane"/>
    <property type="evidence" value="ECO:0007669"/>
    <property type="project" value="TreeGrafter"/>
</dbReference>
<dbReference type="InterPro" id="IPR007225">
    <property type="entry name" value="EXOC6/Sec15"/>
</dbReference>
<evidence type="ECO:0000313" key="3">
    <source>
        <dbReference type="EMBL" id="RHY63741.1"/>
    </source>
</evidence>
<keyword evidence="1" id="KW-0175">Coiled coil</keyword>
<reference evidence="3 4" key="1">
    <citation type="submission" date="2018-08" db="EMBL/GenBank/DDBJ databases">
        <title>Aphanomyces genome sequencing and annotation.</title>
        <authorList>
            <person name="Minardi D."/>
            <person name="Oidtmann B."/>
            <person name="Van Der Giezen M."/>
            <person name="Studholme D.J."/>
        </authorList>
    </citation>
    <scope>NUCLEOTIDE SEQUENCE [LARGE SCALE GENOMIC DNA]</scope>
    <source>
        <strain evidence="3 4">D2</strain>
    </source>
</reference>
<sequence length="263" mass="28613">HLDIADWGYFVREDTCEALIELNVVLNELIESHSDLQISQAVITGANSSYLSGACDVFGAVLLDKIDLWERRAVAMTTAGAQVVRYHVGSNGRVDGMIPIKEAVHFASCIHINKALEQVLVGPTVKKVNVIGILNFKRNLGLYIMIVYALVQYAGTCGVGQLKDCFMPMTQLVDLIVSDDLERLDHTTFKCVASGGKYTHVMPDHVVAVVEKFKETSVAAAAAASSSMFFKSNKSKAETTVGLKKSVIDAVLKQLKTIGPMHK</sequence>
<dbReference type="PANTHER" id="PTHR12702">
    <property type="entry name" value="SEC15"/>
    <property type="match status" value="1"/>
</dbReference>
<dbReference type="GO" id="GO:0006893">
    <property type="term" value="P:Golgi to plasma membrane transport"/>
    <property type="evidence" value="ECO:0007669"/>
    <property type="project" value="TreeGrafter"/>
</dbReference>
<evidence type="ECO:0000256" key="1">
    <source>
        <dbReference type="ARBA" id="ARBA00023054"/>
    </source>
</evidence>
<evidence type="ECO:0000259" key="2">
    <source>
        <dbReference type="Pfam" id="PF04091"/>
    </source>
</evidence>